<gene>
    <name evidence="2" type="ORF">dnm_010440</name>
</gene>
<reference evidence="2" key="1">
    <citation type="journal article" date="2021" name="Microb. Physiol.">
        <title>Proteogenomic Insights into the Physiology of Marine, Sulfate-Reducing, Filamentous Desulfonema limicola and Desulfonema magnum.</title>
        <authorList>
            <person name="Schnaars V."/>
            <person name="Wohlbrand L."/>
            <person name="Scheve S."/>
            <person name="Hinrichs C."/>
            <person name="Reinhardt R."/>
            <person name="Rabus R."/>
        </authorList>
    </citation>
    <scope>NUCLEOTIDE SEQUENCE</scope>
    <source>
        <strain evidence="2">4be13</strain>
    </source>
</reference>
<feature type="region of interest" description="Disordered" evidence="1">
    <location>
        <begin position="1"/>
        <end position="44"/>
    </location>
</feature>
<sequence>MVSPYLSLRGKRTARQAHGDAGKGCRRKRMPCRNGADTGSEFARHESEQTSDRCFFARQFA</sequence>
<evidence type="ECO:0000256" key="1">
    <source>
        <dbReference type="SAM" id="MobiDB-lite"/>
    </source>
</evidence>
<dbReference type="Proteomes" id="UP000663722">
    <property type="component" value="Chromosome"/>
</dbReference>
<organism evidence="2 3">
    <name type="scientific">Desulfonema magnum</name>
    <dbReference type="NCBI Taxonomy" id="45655"/>
    <lineage>
        <taxon>Bacteria</taxon>
        <taxon>Pseudomonadati</taxon>
        <taxon>Thermodesulfobacteriota</taxon>
        <taxon>Desulfobacteria</taxon>
        <taxon>Desulfobacterales</taxon>
        <taxon>Desulfococcaceae</taxon>
        <taxon>Desulfonema</taxon>
    </lineage>
</organism>
<evidence type="ECO:0000313" key="2">
    <source>
        <dbReference type="EMBL" id="QTA85041.1"/>
    </source>
</evidence>
<proteinExistence type="predicted"/>
<protein>
    <submittedName>
        <fullName evidence="2">Uncharacterized protein</fullName>
    </submittedName>
</protein>
<dbReference type="EMBL" id="CP061800">
    <property type="protein sequence ID" value="QTA85041.1"/>
    <property type="molecule type" value="Genomic_DNA"/>
</dbReference>
<evidence type="ECO:0000313" key="3">
    <source>
        <dbReference type="Proteomes" id="UP000663722"/>
    </source>
</evidence>
<dbReference type="AlphaFoldDB" id="A0A975BGN9"/>
<name>A0A975BGN9_9BACT</name>
<accession>A0A975BGN9</accession>
<keyword evidence="3" id="KW-1185">Reference proteome</keyword>
<dbReference type="KEGG" id="dmm:dnm_010440"/>